<comment type="caution">
    <text evidence="2">The sequence shown here is derived from an EMBL/GenBank/DDBJ whole genome shotgun (WGS) entry which is preliminary data.</text>
</comment>
<dbReference type="Gene3D" id="3.40.430.10">
    <property type="entry name" value="Dihydrofolate Reductase, subunit A"/>
    <property type="match status" value="1"/>
</dbReference>
<name>A0ABS0CTR1_9NOCA</name>
<organism evidence="2 3">
    <name type="scientific">Nocardia amamiensis</name>
    <dbReference type="NCBI Taxonomy" id="404578"/>
    <lineage>
        <taxon>Bacteria</taxon>
        <taxon>Bacillati</taxon>
        <taxon>Actinomycetota</taxon>
        <taxon>Actinomycetes</taxon>
        <taxon>Mycobacteriales</taxon>
        <taxon>Nocardiaceae</taxon>
        <taxon>Nocardia</taxon>
    </lineage>
</organism>
<evidence type="ECO:0000313" key="2">
    <source>
        <dbReference type="EMBL" id="MBF6300004.1"/>
    </source>
</evidence>
<dbReference type="Proteomes" id="UP000702209">
    <property type="component" value="Unassembled WGS sequence"/>
</dbReference>
<accession>A0ABS0CTR1</accession>
<dbReference type="RefSeq" id="WP_195131245.1">
    <property type="nucleotide sequence ID" value="NZ_JADLQX010000015.1"/>
</dbReference>
<dbReference type="InterPro" id="IPR050765">
    <property type="entry name" value="Riboflavin_Biosynth_HTPR"/>
</dbReference>
<dbReference type="PANTHER" id="PTHR38011:SF2">
    <property type="entry name" value="BIFUNCTIONAL DEAMINASE-REDUCTASE DOMAIN PROTEIN"/>
    <property type="match status" value="1"/>
</dbReference>
<dbReference type="InterPro" id="IPR002734">
    <property type="entry name" value="RibDG_C"/>
</dbReference>
<evidence type="ECO:0000259" key="1">
    <source>
        <dbReference type="Pfam" id="PF01872"/>
    </source>
</evidence>
<dbReference type="SUPFAM" id="SSF53597">
    <property type="entry name" value="Dihydrofolate reductase-like"/>
    <property type="match status" value="1"/>
</dbReference>
<gene>
    <name evidence="2" type="ORF">IU459_21010</name>
</gene>
<keyword evidence="3" id="KW-1185">Reference proteome</keyword>
<sequence>MGKIIAVEHLTLDGVMQAPGRADEDTRDGFAYGGWAHRYDDPVQAEVMGRHMSAHRGALLFGRRTYEDFAGYWPRQVGNPITEVLDKTEKFVASRTAQGPLAWQNSTWLTGDAVTAVPELLRRRPDRNLVVLGSGDLLHSLMRHDLVDEYLLLIHPLVIGSGRRLFDGVDLGDLQFADAVPTSTGVIIASYGRR</sequence>
<proteinExistence type="predicted"/>
<reference evidence="2 3" key="1">
    <citation type="submission" date="2020-10" db="EMBL/GenBank/DDBJ databases">
        <title>Identification of Nocardia species via Next-generation sequencing and recognition of intraspecies genetic diversity.</title>
        <authorList>
            <person name="Li P."/>
            <person name="Li P."/>
            <person name="Lu B."/>
        </authorList>
    </citation>
    <scope>NUCLEOTIDE SEQUENCE [LARGE SCALE GENOMIC DNA]</scope>
    <source>
        <strain evidence="2 3">BJ06-0157</strain>
    </source>
</reference>
<dbReference type="EMBL" id="JADLQX010000015">
    <property type="protein sequence ID" value="MBF6300004.1"/>
    <property type="molecule type" value="Genomic_DNA"/>
</dbReference>
<protein>
    <submittedName>
        <fullName evidence="2">Dihydrofolate reductase family protein</fullName>
    </submittedName>
</protein>
<dbReference type="Pfam" id="PF01872">
    <property type="entry name" value="RibD_C"/>
    <property type="match status" value="1"/>
</dbReference>
<dbReference type="InterPro" id="IPR024072">
    <property type="entry name" value="DHFR-like_dom_sf"/>
</dbReference>
<feature type="domain" description="Bacterial bifunctional deaminase-reductase C-terminal" evidence="1">
    <location>
        <begin position="3"/>
        <end position="187"/>
    </location>
</feature>
<evidence type="ECO:0000313" key="3">
    <source>
        <dbReference type="Proteomes" id="UP000702209"/>
    </source>
</evidence>
<dbReference type="PANTHER" id="PTHR38011">
    <property type="entry name" value="DIHYDROFOLATE REDUCTASE FAMILY PROTEIN (AFU_ORTHOLOGUE AFUA_8G06820)"/>
    <property type="match status" value="1"/>
</dbReference>